<evidence type="ECO:0000313" key="7">
    <source>
        <dbReference type="EMBL" id="RTZ18030.1"/>
    </source>
</evidence>
<feature type="domain" description="Sialidase" evidence="6">
    <location>
        <begin position="119"/>
        <end position="317"/>
    </location>
</feature>
<keyword evidence="5" id="KW-0732">Signal</keyword>
<dbReference type="EC" id="3.2.1.18" evidence="3"/>
<dbReference type="PANTHER" id="PTHR10628:SF30">
    <property type="entry name" value="EXO-ALPHA-SIALIDASE"/>
    <property type="match status" value="1"/>
</dbReference>
<comment type="catalytic activity">
    <reaction evidence="1">
        <text>Hydrolysis of alpha-(2-&gt;3)-, alpha-(2-&gt;6)-, alpha-(2-&gt;8)- glycosidic linkages of terminal sialic acid residues in oligosaccharides, glycoproteins, glycolipids, colominic acid and synthetic substrates.</text>
        <dbReference type="EC" id="3.2.1.18"/>
    </reaction>
</comment>
<evidence type="ECO:0000256" key="5">
    <source>
        <dbReference type="SAM" id="SignalP"/>
    </source>
</evidence>
<dbReference type="Pfam" id="PF13088">
    <property type="entry name" value="BNR_2"/>
    <property type="match status" value="1"/>
</dbReference>
<proteinExistence type="inferred from homology"/>
<dbReference type="AlphaFoldDB" id="A0A432D268"/>
<protein>
    <recommendedName>
        <fullName evidence="3">exo-alpha-sialidase</fullName>
        <ecNumber evidence="3">3.2.1.18</ecNumber>
    </recommendedName>
</protein>
<accession>A0A432D268</accession>
<dbReference type="GO" id="GO:0009313">
    <property type="term" value="P:oligosaccharide catabolic process"/>
    <property type="evidence" value="ECO:0007669"/>
    <property type="project" value="TreeGrafter"/>
</dbReference>
<sequence>MKILLHPLVISLFFAGPVLADSPPESLQVNDPNLRLDAIESQELYVPVESGRYRTSSNLSVFSSGNPDQYRLPSMVAIGNDEVLFFAERRPIGVGDFRKQDIVMRKLNRETGYLEAGRVILHNQDFTHKNYLSSLMNPTTIFDEATNTVHLFFNSVFHTLTNDIKKVQAYHVTSSDGGTTWSEPAMISEAMGECETSWVGPGRAVIVNGQELTSSSRIIVPMRTGHLESEKSNSCSEVDKVAKGGFYSILTEDGGQSWSRAYNTITTGSDKATFGEAQIIYHRNNDTTYMISRIADGSAYGFDGSGLAYSLDAGSSWNIGFYPNAPYKDNVKVGLTGRFVTPTQSGLSSDGENLYYTTSVSWETAENDEKLHHRKEAWIHKFNPNDMLSETDSPVVQVQPITKSGFGNVSTQYLGNNRIGILWEEIKTWQVDKRIWSIFYTELDTRDFRPILDPAWVENGFTYHPTKNGSHHLLNPEINEGDKSGDWNPQ</sequence>
<dbReference type="GO" id="GO:0016020">
    <property type="term" value="C:membrane"/>
    <property type="evidence" value="ECO:0007669"/>
    <property type="project" value="TreeGrafter"/>
</dbReference>
<keyword evidence="8" id="KW-1185">Reference proteome</keyword>
<evidence type="ECO:0000256" key="2">
    <source>
        <dbReference type="ARBA" id="ARBA00009348"/>
    </source>
</evidence>
<dbReference type="RefSeq" id="WP_126572777.1">
    <property type="nucleotide sequence ID" value="NZ_RXZH01000001.1"/>
</dbReference>
<dbReference type="EMBL" id="RXZH01000001">
    <property type="protein sequence ID" value="RTZ18030.1"/>
    <property type="molecule type" value="Genomic_DNA"/>
</dbReference>
<feature type="region of interest" description="Disordered" evidence="4">
    <location>
        <begin position="468"/>
        <end position="490"/>
    </location>
</feature>
<feature type="compositionally biased region" description="Basic and acidic residues" evidence="4">
    <location>
        <begin position="480"/>
        <end position="490"/>
    </location>
</feature>
<evidence type="ECO:0000256" key="3">
    <source>
        <dbReference type="ARBA" id="ARBA00012733"/>
    </source>
</evidence>
<evidence type="ECO:0000256" key="1">
    <source>
        <dbReference type="ARBA" id="ARBA00000427"/>
    </source>
</evidence>
<feature type="chain" id="PRO_5019148024" description="exo-alpha-sialidase" evidence="5">
    <location>
        <begin position="21"/>
        <end position="490"/>
    </location>
</feature>
<dbReference type="Gene3D" id="2.120.10.10">
    <property type="match status" value="1"/>
</dbReference>
<dbReference type="GO" id="GO:0006689">
    <property type="term" value="P:ganglioside catabolic process"/>
    <property type="evidence" value="ECO:0007669"/>
    <property type="project" value="TreeGrafter"/>
</dbReference>
<reference evidence="7 8" key="1">
    <citation type="submission" date="2018-12" db="EMBL/GenBank/DDBJ databases">
        <title>Vibrio sp. isolated from China Sea.</title>
        <authorList>
            <person name="Li Y."/>
        </authorList>
    </citation>
    <scope>NUCLEOTIDE SEQUENCE [LARGE SCALE GENOMIC DNA]</scope>
    <source>
        <strain evidence="7 8">BEI207</strain>
    </source>
</reference>
<dbReference type="InterPro" id="IPR036278">
    <property type="entry name" value="Sialidase_sf"/>
</dbReference>
<dbReference type="SUPFAM" id="SSF50939">
    <property type="entry name" value="Sialidases"/>
    <property type="match status" value="1"/>
</dbReference>
<evidence type="ECO:0000256" key="4">
    <source>
        <dbReference type="SAM" id="MobiDB-lite"/>
    </source>
</evidence>
<comment type="caution">
    <text evidence="7">The sequence shown here is derived from an EMBL/GenBank/DDBJ whole genome shotgun (WGS) entry which is preliminary data.</text>
</comment>
<feature type="signal peptide" evidence="5">
    <location>
        <begin position="1"/>
        <end position="20"/>
    </location>
</feature>
<organism evidence="7 8">
    <name type="scientific">Vibrio aquaticus</name>
    <dbReference type="NCBI Taxonomy" id="2496559"/>
    <lineage>
        <taxon>Bacteria</taxon>
        <taxon>Pseudomonadati</taxon>
        <taxon>Pseudomonadota</taxon>
        <taxon>Gammaproteobacteria</taxon>
        <taxon>Vibrionales</taxon>
        <taxon>Vibrionaceae</taxon>
        <taxon>Vibrio</taxon>
    </lineage>
</organism>
<dbReference type="GO" id="GO:0004308">
    <property type="term" value="F:exo-alpha-sialidase activity"/>
    <property type="evidence" value="ECO:0007669"/>
    <property type="project" value="UniProtKB-EC"/>
</dbReference>
<evidence type="ECO:0000313" key="8">
    <source>
        <dbReference type="Proteomes" id="UP000268973"/>
    </source>
</evidence>
<comment type="similarity">
    <text evidence="2">Belongs to the glycosyl hydrolase 33 family.</text>
</comment>
<dbReference type="OrthoDB" id="6198532at2"/>
<dbReference type="InterPro" id="IPR011040">
    <property type="entry name" value="Sialidase"/>
</dbReference>
<dbReference type="Proteomes" id="UP000268973">
    <property type="component" value="Unassembled WGS sequence"/>
</dbReference>
<gene>
    <name evidence="7" type="ORF">EJ063_04365</name>
</gene>
<dbReference type="PANTHER" id="PTHR10628">
    <property type="entry name" value="SIALIDASE"/>
    <property type="match status" value="1"/>
</dbReference>
<dbReference type="InterPro" id="IPR026856">
    <property type="entry name" value="Sialidase_fam"/>
</dbReference>
<dbReference type="CDD" id="cd15482">
    <property type="entry name" value="Sialidase_non-viral"/>
    <property type="match status" value="1"/>
</dbReference>
<evidence type="ECO:0000259" key="6">
    <source>
        <dbReference type="Pfam" id="PF13088"/>
    </source>
</evidence>
<name>A0A432D268_9VIBR</name>
<dbReference type="GO" id="GO:0005737">
    <property type="term" value="C:cytoplasm"/>
    <property type="evidence" value="ECO:0007669"/>
    <property type="project" value="TreeGrafter"/>
</dbReference>